<evidence type="ECO:0000313" key="1">
    <source>
        <dbReference type="EMBL" id="AIL96405.1"/>
    </source>
</evidence>
<dbReference type="EMBL" id="CP009216">
    <property type="protein sequence ID" value="AIL97809.1"/>
    <property type="molecule type" value="Genomic_DNA"/>
</dbReference>
<dbReference type="KEGG" id="cuv:CUREI_03020"/>
<dbReference type="Proteomes" id="UP000028939">
    <property type="component" value="Chromosome"/>
</dbReference>
<sequence length="61" mass="6596">MYHGNNEGLRALDMAEQRLKEARTTATPAELPGLNLALNIVRDTADDVAPARSLHDILQGA</sequence>
<dbReference type="HOGENOM" id="CLU_2914716_0_0_11"/>
<proteinExistence type="predicted"/>
<reference evidence="2 3" key="1">
    <citation type="submission" date="2014-08" db="EMBL/GenBank/DDBJ databases">
        <title>Complete genome sequence of Corynebacterium ureicelerivorans DSM 45051, a lipophilic and urea-splitting isolate from a blood culture of a septicaemia patient.</title>
        <authorList>
            <person name="Tippelt A."/>
            <person name="Albersmeier A."/>
            <person name="Brinkrolf K."/>
            <person name="Ruckert C."/>
            <person name="Tauch A."/>
        </authorList>
    </citation>
    <scope>NUCLEOTIDE SEQUENCE [LARGE SCALE GENOMIC DNA]</scope>
    <source>
        <strain evidence="2 3">IMMIB RIV-2301</strain>
        <plasmid evidence="3">Plasmid unnamed</plasmid>
        <plasmid evidence="2">unnamed</plasmid>
    </source>
</reference>
<keyword evidence="3" id="KW-1185">Reference proteome</keyword>
<dbReference type="AlphaFoldDB" id="A0A077HN44"/>
<keyword evidence="2" id="KW-0614">Plasmid</keyword>
<evidence type="ECO:0000313" key="3">
    <source>
        <dbReference type="Proteomes" id="UP000028939"/>
    </source>
</evidence>
<dbReference type="STRING" id="401472.CUREI_03020"/>
<accession>A0A077HN44</accession>
<protein>
    <submittedName>
        <fullName evidence="2">Uncharacterized protein</fullName>
    </submittedName>
</protein>
<dbReference type="Proteomes" id="UP000028939">
    <property type="component" value="Plasmid unnamed"/>
</dbReference>
<geneLocation type="plasmid" evidence="2">
    <name>unnamed</name>
</geneLocation>
<dbReference type="EMBL" id="CP009215">
    <property type="protein sequence ID" value="AIL96405.1"/>
    <property type="molecule type" value="Genomic_DNA"/>
</dbReference>
<organism evidence="2 3">
    <name type="scientific">Corynebacterium ureicelerivorans</name>
    <dbReference type="NCBI Taxonomy" id="401472"/>
    <lineage>
        <taxon>Bacteria</taxon>
        <taxon>Bacillati</taxon>
        <taxon>Actinomycetota</taxon>
        <taxon>Actinomycetes</taxon>
        <taxon>Mycobacteriales</taxon>
        <taxon>Corynebacteriaceae</taxon>
        <taxon>Corynebacterium</taxon>
    </lineage>
</organism>
<evidence type="ECO:0000313" key="2">
    <source>
        <dbReference type="EMBL" id="AIL97809.1"/>
    </source>
</evidence>
<dbReference type="RefSeq" id="WP_038610218.1">
    <property type="nucleotide sequence ID" value="NZ_CP009215.1"/>
</dbReference>
<name>A0A077HN44_9CORY</name>
<gene>
    <name evidence="1" type="ORF">CUREI_03020</name>
    <name evidence="2" type="ORF">CUREI_11550</name>
</gene>
<dbReference type="KEGG" id="cuv:CUREI_11550"/>